<organism evidence="2 3">
    <name type="scientific">Tremella mesenterica</name>
    <name type="common">Jelly fungus</name>
    <dbReference type="NCBI Taxonomy" id="5217"/>
    <lineage>
        <taxon>Eukaryota</taxon>
        <taxon>Fungi</taxon>
        <taxon>Dikarya</taxon>
        <taxon>Basidiomycota</taxon>
        <taxon>Agaricomycotina</taxon>
        <taxon>Tremellomycetes</taxon>
        <taxon>Tremellales</taxon>
        <taxon>Tremellaceae</taxon>
        <taxon>Tremella</taxon>
    </lineage>
</organism>
<feature type="region of interest" description="Disordered" evidence="1">
    <location>
        <begin position="523"/>
        <end position="572"/>
    </location>
</feature>
<dbReference type="OrthoDB" id="2290221at2759"/>
<feature type="compositionally biased region" description="Polar residues" evidence="1">
    <location>
        <begin position="488"/>
        <end position="505"/>
    </location>
</feature>
<dbReference type="AlphaFoldDB" id="A0A4Q1BVT4"/>
<dbReference type="PANTHER" id="PTHR32428">
    <property type="entry name" value="TARGET OF RAPAMYCIN COMPLEX 2 SUBUNIT BIT61-RELATED"/>
    <property type="match status" value="1"/>
</dbReference>
<dbReference type="Pfam" id="PF08539">
    <property type="entry name" value="HbrB"/>
    <property type="match status" value="1"/>
</dbReference>
<dbReference type="VEuPathDB" id="FungiDB:TREMEDRAFT_71994"/>
<evidence type="ECO:0008006" key="4">
    <source>
        <dbReference type="Google" id="ProtNLM"/>
    </source>
</evidence>
<keyword evidence="3" id="KW-1185">Reference proteome</keyword>
<evidence type="ECO:0000256" key="1">
    <source>
        <dbReference type="SAM" id="MobiDB-lite"/>
    </source>
</evidence>
<proteinExistence type="predicted"/>
<accession>A0A4Q1BVT4</accession>
<feature type="region of interest" description="Disordered" evidence="1">
    <location>
        <begin position="472"/>
        <end position="505"/>
    </location>
</feature>
<dbReference type="PANTHER" id="PTHR32428:SF2">
    <property type="entry name" value="TARGET OF RAPAMYCIN COMPLEX 2 SUBUNIT BIT61-RELATED"/>
    <property type="match status" value="1"/>
</dbReference>
<feature type="compositionally biased region" description="Low complexity" evidence="1">
    <location>
        <begin position="113"/>
        <end position="131"/>
    </location>
</feature>
<dbReference type="VEuPathDB" id="FungiDB:TREMEDRAFT_19618"/>
<gene>
    <name evidence="2" type="ORF">M231_00253</name>
</gene>
<protein>
    <recommendedName>
        <fullName evidence="4">HbrB-like protein</fullName>
    </recommendedName>
</protein>
<evidence type="ECO:0000313" key="2">
    <source>
        <dbReference type="EMBL" id="RXK42263.1"/>
    </source>
</evidence>
<feature type="compositionally biased region" description="Basic and acidic residues" evidence="1">
    <location>
        <begin position="58"/>
        <end position="71"/>
    </location>
</feature>
<dbReference type="GO" id="GO:0038203">
    <property type="term" value="P:TORC2 signaling"/>
    <property type="evidence" value="ECO:0007669"/>
    <property type="project" value="TreeGrafter"/>
</dbReference>
<dbReference type="STRING" id="5217.A0A4Q1BVT4"/>
<evidence type="ECO:0000313" key="3">
    <source>
        <dbReference type="Proteomes" id="UP000289152"/>
    </source>
</evidence>
<dbReference type="GO" id="GO:0031932">
    <property type="term" value="C:TORC2 complex"/>
    <property type="evidence" value="ECO:0007669"/>
    <property type="project" value="TreeGrafter"/>
</dbReference>
<sequence>MSSSNLRRPTPLTIHPPSPTDQPSSSTPQAFAFPANLLASPRKFTLPPSPTYSNPGHAYDERPRISTEVSREGPPVPAKNDKRLPLPPSSGPVSPGKAQGKGGFGAGAYDNKLVSSTLSHLPPLPQSSPNSTGPQHTAAMPTSTLLHPPGMAQQGSSVVVLPDGTALPTSAPTVNKTDGRSVMEAIHHSSPNSPWSLLTVHALPLFAGGPLKTPIEDLNQLCHSHILATAQRAPSNRLVIMLTSDLRDFIVSGMRTLQAKFETLEDAKVVSRAAEVWSFFWAQVLPYLEGVFLPLTQVRDVPPASSAPTITLSSPIPVRHLLLSGFLLHILLPLLSRLLPLISINSATSLELPQPNSTDLQRVLQMSLVLSTQAKYTSFVPSPDPLDDVRIDDEVRDQIKILGKAVRHHTAALASGDVFRTGSPIKQNISTSTNPPPLRRGPSLTAAGRLRRRGWRASSRPSMFFAPEASAENGWSVRVDEEEEEDNTPSQSMTGLRTEDSSYAPTIDTTVSTLTGTATVRGDGLINFEENQKTPQADFGRRPMRTESNGSSEVTPVAPDPRKRYGGEYQYE</sequence>
<feature type="compositionally biased region" description="Polar residues" evidence="1">
    <location>
        <begin position="132"/>
        <end position="145"/>
    </location>
</feature>
<reference evidence="2 3" key="1">
    <citation type="submission" date="2016-06" db="EMBL/GenBank/DDBJ databases">
        <title>Evolution of pathogenesis and genome organization in the Tremellales.</title>
        <authorList>
            <person name="Cuomo C."/>
            <person name="Litvintseva A."/>
            <person name="Heitman J."/>
            <person name="Chen Y."/>
            <person name="Sun S."/>
            <person name="Springer D."/>
            <person name="Dromer F."/>
            <person name="Young S."/>
            <person name="Zeng Q."/>
            <person name="Chapman S."/>
            <person name="Gujja S."/>
            <person name="Saif S."/>
            <person name="Birren B."/>
        </authorList>
    </citation>
    <scope>NUCLEOTIDE SEQUENCE [LARGE SCALE GENOMIC DNA]</scope>
    <source>
        <strain evidence="2 3">ATCC 28783</strain>
    </source>
</reference>
<dbReference type="EMBL" id="SDIL01000002">
    <property type="protein sequence ID" value="RXK42263.1"/>
    <property type="molecule type" value="Genomic_DNA"/>
</dbReference>
<dbReference type="Proteomes" id="UP000289152">
    <property type="component" value="Unassembled WGS sequence"/>
</dbReference>
<comment type="caution">
    <text evidence="2">The sequence shown here is derived from an EMBL/GenBank/DDBJ whole genome shotgun (WGS) entry which is preliminary data.</text>
</comment>
<dbReference type="InterPro" id="IPR013745">
    <property type="entry name" value="Bit61/PRR5"/>
</dbReference>
<dbReference type="VEuPathDB" id="FungiDB:TREMEDRAFT_57326"/>
<feature type="region of interest" description="Disordered" evidence="1">
    <location>
        <begin position="1"/>
        <end position="145"/>
    </location>
</feature>
<feature type="region of interest" description="Disordered" evidence="1">
    <location>
        <begin position="426"/>
        <end position="456"/>
    </location>
</feature>
<name>A0A4Q1BVT4_TREME</name>
<dbReference type="InParanoid" id="A0A4Q1BVT4"/>